<dbReference type="InterPro" id="IPR017918">
    <property type="entry name" value="N-reg_PII_CS"/>
</dbReference>
<evidence type="ECO:0000256" key="2">
    <source>
        <dbReference type="RuleBase" id="RU003936"/>
    </source>
</evidence>
<dbReference type="Gene3D" id="3.30.70.120">
    <property type="match status" value="1"/>
</dbReference>
<accession>A4GK32</accession>
<sequence length="124" mass="13221">MPGIRQKFMKLMSIVVKPSKVEAVKSAISSVGVSGATILDARGFGSTKGHTDSYRGAQYQVDTNPKAMLQVACKDESVNDIVEAVRSVANTNTIGDGKIFITELLDVIRIRTGETGEGAINGEY</sequence>
<reference evidence="3" key="1">
    <citation type="journal article" date="2007" name="Environ. Microbiol.">
        <title>Proteorhodopsin photosystem gene clusters exhibit co-evolutionary trends and shared ancestry among diverse marine microbial phyla.</title>
        <authorList>
            <person name="McCarren J."/>
            <person name="Delong E.F."/>
        </authorList>
    </citation>
    <scope>NUCLEOTIDE SEQUENCE</scope>
</reference>
<dbReference type="AlphaFoldDB" id="A4GK32"/>
<keyword evidence="1" id="KW-0597">Phosphoprotein</keyword>
<dbReference type="Pfam" id="PF00543">
    <property type="entry name" value="P-II"/>
    <property type="match status" value="1"/>
</dbReference>
<dbReference type="EMBL" id="EF107106">
    <property type="protein sequence ID" value="ABL97477.1"/>
    <property type="molecule type" value="Genomic_DNA"/>
</dbReference>
<evidence type="ECO:0000256" key="1">
    <source>
        <dbReference type="PIRSR" id="PIRSR602187-50"/>
    </source>
</evidence>
<dbReference type="GO" id="GO:0005524">
    <property type="term" value="F:ATP binding"/>
    <property type="evidence" value="ECO:0007669"/>
    <property type="project" value="TreeGrafter"/>
</dbReference>
<dbReference type="SUPFAM" id="SSF54913">
    <property type="entry name" value="GlnB-like"/>
    <property type="match status" value="1"/>
</dbReference>
<dbReference type="SMART" id="SM00938">
    <property type="entry name" value="P-II"/>
    <property type="match status" value="1"/>
</dbReference>
<dbReference type="PRINTS" id="PR00340">
    <property type="entry name" value="PIIGLNB"/>
</dbReference>
<name>A4GK32_9BACT</name>
<dbReference type="GO" id="GO:0005829">
    <property type="term" value="C:cytosol"/>
    <property type="evidence" value="ECO:0007669"/>
    <property type="project" value="TreeGrafter"/>
</dbReference>
<gene>
    <name evidence="3" type="ORF">ALOHA_HF13081H07.0020</name>
</gene>
<evidence type="ECO:0000313" key="3">
    <source>
        <dbReference type="EMBL" id="ABL97477.1"/>
    </source>
</evidence>
<feature type="modified residue" description="O-UMP-tyrosine" evidence="1">
    <location>
        <position position="59"/>
    </location>
</feature>
<dbReference type="GO" id="GO:0030234">
    <property type="term" value="F:enzyme regulator activity"/>
    <property type="evidence" value="ECO:0007669"/>
    <property type="project" value="InterPro"/>
</dbReference>
<dbReference type="InterPro" id="IPR002187">
    <property type="entry name" value="N-reg_PII"/>
</dbReference>
<dbReference type="PROSITE" id="PS51343">
    <property type="entry name" value="PII_GLNB_DOM"/>
    <property type="match status" value="1"/>
</dbReference>
<dbReference type="InterPro" id="IPR011322">
    <property type="entry name" value="N-reg_PII-like_a/b"/>
</dbReference>
<dbReference type="PANTHER" id="PTHR30115:SF11">
    <property type="entry name" value="NITROGEN REGULATORY PROTEIN P-II HOMOLOG"/>
    <property type="match status" value="1"/>
</dbReference>
<proteinExistence type="inferred from homology"/>
<dbReference type="PANTHER" id="PTHR30115">
    <property type="entry name" value="NITROGEN REGULATORY PROTEIN P-II"/>
    <property type="match status" value="1"/>
</dbReference>
<organism evidence="3">
    <name type="scientific">uncultured marine bacterium HF130_81H07</name>
    <dbReference type="NCBI Taxonomy" id="415448"/>
    <lineage>
        <taxon>Bacteria</taxon>
        <taxon>environmental samples</taxon>
    </lineage>
</organism>
<dbReference type="InterPro" id="IPR015867">
    <property type="entry name" value="N-reg_PII/ATP_PRibTrfase_C"/>
</dbReference>
<dbReference type="GO" id="GO:0006808">
    <property type="term" value="P:regulation of nitrogen utilization"/>
    <property type="evidence" value="ECO:0007669"/>
    <property type="project" value="InterPro"/>
</dbReference>
<comment type="similarity">
    <text evidence="2">Belongs to the P(II) protein family.</text>
</comment>
<dbReference type="PROSITE" id="PS00638">
    <property type="entry name" value="PII_GLNB_CTER"/>
    <property type="match status" value="1"/>
</dbReference>
<protein>
    <submittedName>
        <fullName evidence="3">Nitrogen regulatory protein</fullName>
    </submittedName>
</protein>